<comment type="caution">
    <text evidence="3">The sequence shown here is derived from an EMBL/GenBank/DDBJ whole genome shotgun (WGS) entry which is preliminary data.</text>
</comment>
<accession>X1SDY2</accession>
<dbReference type="SUPFAM" id="SSF56529">
    <property type="entry name" value="FAH"/>
    <property type="match status" value="1"/>
</dbReference>
<dbReference type="PANTHER" id="PTHR11820:SF7">
    <property type="entry name" value="ACYLPYRUVASE FAHD1, MITOCHONDRIAL"/>
    <property type="match status" value="1"/>
</dbReference>
<dbReference type="GO" id="GO:0018773">
    <property type="term" value="F:acetylpyruvate hydrolase activity"/>
    <property type="evidence" value="ECO:0007669"/>
    <property type="project" value="TreeGrafter"/>
</dbReference>
<proteinExistence type="predicted"/>
<dbReference type="GO" id="GO:0046872">
    <property type="term" value="F:metal ion binding"/>
    <property type="evidence" value="ECO:0007669"/>
    <property type="project" value="UniProtKB-KW"/>
</dbReference>
<dbReference type="Pfam" id="PF01557">
    <property type="entry name" value="FAA_hydrolase"/>
    <property type="match status" value="1"/>
</dbReference>
<dbReference type="AlphaFoldDB" id="X1SDY2"/>
<dbReference type="InterPro" id="IPR011234">
    <property type="entry name" value="Fumarylacetoacetase-like_C"/>
</dbReference>
<keyword evidence="1" id="KW-0479">Metal-binding</keyword>
<name>X1SDY2_9ZZZZ</name>
<dbReference type="EMBL" id="BARW01012802">
    <property type="protein sequence ID" value="GAI73625.1"/>
    <property type="molecule type" value="Genomic_DNA"/>
</dbReference>
<evidence type="ECO:0000259" key="2">
    <source>
        <dbReference type="Pfam" id="PF01557"/>
    </source>
</evidence>
<dbReference type="InterPro" id="IPR036663">
    <property type="entry name" value="Fumarylacetoacetase_C_sf"/>
</dbReference>
<gene>
    <name evidence="3" type="ORF">S12H4_23895</name>
</gene>
<reference evidence="3" key="1">
    <citation type="journal article" date="2014" name="Front. Microbiol.">
        <title>High frequency of phylogenetically diverse reductive dehalogenase-homologous genes in deep subseafloor sedimentary metagenomes.</title>
        <authorList>
            <person name="Kawai M."/>
            <person name="Futagami T."/>
            <person name="Toyoda A."/>
            <person name="Takaki Y."/>
            <person name="Nishi S."/>
            <person name="Hori S."/>
            <person name="Arai W."/>
            <person name="Tsubouchi T."/>
            <person name="Morono Y."/>
            <person name="Uchiyama I."/>
            <person name="Ito T."/>
            <person name="Fujiyama A."/>
            <person name="Inagaki F."/>
            <person name="Takami H."/>
        </authorList>
    </citation>
    <scope>NUCLEOTIDE SEQUENCE</scope>
    <source>
        <strain evidence="3">Expedition CK06-06</strain>
    </source>
</reference>
<feature type="non-terminal residue" evidence="3">
    <location>
        <position position="1"/>
    </location>
</feature>
<organism evidence="3">
    <name type="scientific">marine sediment metagenome</name>
    <dbReference type="NCBI Taxonomy" id="412755"/>
    <lineage>
        <taxon>unclassified sequences</taxon>
        <taxon>metagenomes</taxon>
        <taxon>ecological metagenomes</taxon>
    </lineage>
</organism>
<protein>
    <recommendedName>
        <fullName evidence="2">Fumarylacetoacetase-like C-terminal domain-containing protein</fullName>
    </recommendedName>
</protein>
<evidence type="ECO:0000313" key="3">
    <source>
        <dbReference type="EMBL" id="GAI73625.1"/>
    </source>
</evidence>
<dbReference type="PANTHER" id="PTHR11820">
    <property type="entry name" value="ACYLPYRUVASE"/>
    <property type="match status" value="1"/>
</dbReference>
<dbReference type="Gene3D" id="3.90.850.10">
    <property type="entry name" value="Fumarylacetoacetase-like, C-terminal domain"/>
    <property type="match status" value="1"/>
</dbReference>
<feature type="domain" description="Fumarylacetoacetase-like C-terminal" evidence="2">
    <location>
        <begin position="1"/>
        <end position="164"/>
    </location>
</feature>
<evidence type="ECO:0000256" key="1">
    <source>
        <dbReference type="ARBA" id="ARBA00022723"/>
    </source>
</evidence>
<sequence length="167" mass="18390">AVIGPEENITYPPSSHRVDYEGELGVVIRKPVWRVSVEDALDYVLGYTCFNDTTARDLQHSDGQWTRAKSFNTFAAVGPCIETELDPGNVVLETYLNGELKQHTNTNDLIYPIPELINFISHVMTLLPGDIIATGTPSGIGPMYPGDTVEIKIEPIGTLRNYVVKNG</sequence>